<name>A0A2T7A4A8_TUBBO</name>
<feature type="transmembrane region" description="Helical" evidence="1">
    <location>
        <begin position="68"/>
        <end position="84"/>
    </location>
</feature>
<keyword evidence="3" id="KW-1185">Reference proteome</keyword>
<gene>
    <name evidence="2" type="ORF">B9Z19DRAFT_1074643</name>
</gene>
<proteinExistence type="predicted"/>
<evidence type="ECO:0000313" key="2">
    <source>
        <dbReference type="EMBL" id="PUU82538.1"/>
    </source>
</evidence>
<dbReference type="EMBL" id="NESQ01000026">
    <property type="protein sequence ID" value="PUU82538.1"/>
    <property type="molecule type" value="Genomic_DNA"/>
</dbReference>
<reference evidence="2 3" key="1">
    <citation type="submission" date="2017-04" db="EMBL/GenBank/DDBJ databases">
        <title>Draft genome sequence of Tuber borchii Vittad., a whitish edible truffle.</title>
        <authorList>
            <consortium name="DOE Joint Genome Institute"/>
            <person name="Murat C."/>
            <person name="Kuo A."/>
            <person name="Barry K.W."/>
            <person name="Clum A."/>
            <person name="Dockter R.B."/>
            <person name="Fauchery L."/>
            <person name="Iotti M."/>
            <person name="Kohler A."/>
            <person name="Labutti K."/>
            <person name="Lindquist E.A."/>
            <person name="Lipzen A."/>
            <person name="Ohm R.A."/>
            <person name="Wang M."/>
            <person name="Grigoriev I.V."/>
            <person name="Zambonelli A."/>
            <person name="Martin F.M."/>
        </authorList>
    </citation>
    <scope>NUCLEOTIDE SEQUENCE [LARGE SCALE GENOMIC DNA]</scope>
    <source>
        <strain evidence="2 3">Tbo3840</strain>
    </source>
</reference>
<sequence>MYHLVTVPRQQPVRSHIMRRCRSRNAKSAPDSDPFKPFQSQNVGMFLERGALLQAKNARNRLSRNPDVVSHVAYWFMALASAAIQPEHAFVVNVTLLLLSIIYSLLNSGQSRP</sequence>
<keyword evidence="1" id="KW-0812">Transmembrane</keyword>
<accession>A0A2T7A4A8</accession>
<feature type="transmembrane region" description="Helical" evidence="1">
    <location>
        <begin position="90"/>
        <end position="106"/>
    </location>
</feature>
<dbReference type="AlphaFoldDB" id="A0A2T7A4A8"/>
<evidence type="ECO:0000313" key="3">
    <source>
        <dbReference type="Proteomes" id="UP000244722"/>
    </source>
</evidence>
<comment type="caution">
    <text evidence="2">The sequence shown here is derived from an EMBL/GenBank/DDBJ whole genome shotgun (WGS) entry which is preliminary data.</text>
</comment>
<keyword evidence="1" id="KW-1133">Transmembrane helix</keyword>
<dbReference type="Proteomes" id="UP000244722">
    <property type="component" value="Unassembled WGS sequence"/>
</dbReference>
<evidence type="ECO:0000256" key="1">
    <source>
        <dbReference type="SAM" id="Phobius"/>
    </source>
</evidence>
<organism evidence="2 3">
    <name type="scientific">Tuber borchii</name>
    <name type="common">White truffle</name>
    <dbReference type="NCBI Taxonomy" id="42251"/>
    <lineage>
        <taxon>Eukaryota</taxon>
        <taxon>Fungi</taxon>
        <taxon>Dikarya</taxon>
        <taxon>Ascomycota</taxon>
        <taxon>Pezizomycotina</taxon>
        <taxon>Pezizomycetes</taxon>
        <taxon>Pezizales</taxon>
        <taxon>Tuberaceae</taxon>
        <taxon>Tuber</taxon>
    </lineage>
</organism>
<protein>
    <submittedName>
        <fullName evidence="2">Uncharacterized protein</fullName>
    </submittedName>
</protein>
<keyword evidence="1" id="KW-0472">Membrane</keyword>